<reference evidence="5 6" key="1">
    <citation type="submission" date="2022-12" db="EMBL/GenBank/DDBJ databases">
        <title>Chromosome-level genome of Tegillarca granosa.</title>
        <authorList>
            <person name="Kim J."/>
        </authorList>
    </citation>
    <scope>NUCLEOTIDE SEQUENCE [LARGE SCALE GENOMIC DNA]</scope>
    <source>
        <strain evidence="5">Teg-2019</strain>
        <tissue evidence="5">Adductor muscle</tissue>
    </source>
</reference>
<dbReference type="SUPFAM" id="SSF55481">
    <property type="entry name" value="N-terminal domain of eukaryotic peptide chain release factor subunit 1, ERF1"/>
    <property type="match status" value="1"/>
</dbReference>
<dbReference type="Pfam" id="PF03465">
    <property type="entry name" value="eRF1_3"/>
    <property type="match status" value="1"/>
</dbReference>
<organism evidence="5 6">
    <name type="scientific">Tegillarca granosa</name>
    <name type="common">Malaysian cockle</name>
    <name type="synonym">Anadara granosa</name>
    <dbReference type="NCBI Taxonomy" id="220873"/>
    <lineage>
        <taxon>Eukaryota</taxon>
        <taxon>Metazoa</taxon>
        <taxon>Spiralia</taxon>
        <taxon>Lophotrochozoa</taxon>
        <taxon>Mollusca</taxon>
        <taxon>Bivalvia</taxon>
        <taxon>Autobranchia</taxon>
        <taxon>Pteriomorphia</taxon>
        <taxon>Arcoida</taxon>
        <taxon>Arcoidea</taxon>
        <taxon>Arcidae</taxon>
        <taxon>Tegillarca</taxon>
    </lineage>
</organism>
<evidence type="ECO:0000259" key="4">
    <source>
        <dbReference type="SMART" id="SM01194"/>
    </source>
</evidence>
<dbReference type="SUPFAM" id="SSF55315">
    <property type="entry name" value="L30e-like"/>
    <property type="match status" value="1"/>
</dbReference>
<dbReference type="InterPro" id="IPR004403">
    <property type="entry name" value="Peptide_chain-rel_eRF1/aRF1"/>
</dbReference>
<dbReference type="Gene3D" id="3.30.1330.30">
    <property type="match status" value="1"/>
</dbReference>
<evidence type="ECO:0000256" key="3">
    <source>
        <dbReference type="ARBA" id="ARBA00022490"/>
    </source>
</evidence>
<name>A0ABQ9FIZ5_TEGGR</name>
<keyword evidence="6" id="KW-1185">Reference proteome</keyword>
<evidence type="ECO:0000313" key="5">
    <source>
        <dbReference type="EMBL" id="KAJ8317283.1"/>
    </source>
</evidence>
<dbReference type="Gene3D" id="3.30.960.10">
    <property type="entry name" value="eRF1 domain 1"/>
    <property type="match status" value="1"/>
</dbReference>
<dbReference type="InterPro" id="IPR029064">
    <property type="entry name" value="Ribosomal_eL30-like_sf"/>
</dbReference>
<dbReference type="PANTHER" id="PTHR10113">
    <property type="entry name" value="PEPTIDE CHAIN RELEASE FACTOR SUBUNIT 1"/>
    <property type="match status" value="1"/>
</dbReference>
<evidence type="ECO:0000256" key="2">
    <source>
        <dbReference type="ARBA" id="ARBA00013382"/>
    </source>
</evidence>
<dbReference type="SMART" id="SM01194">
    <property type="entry name" value="eRF1_1"/>
    <property type="match status" value="1"/>
</dbReference>
<dbReference type="InterPro" id="IPR005140">
    <property type="entry name" value="eRF1_Pelota-like_N"/>
</dbReference>
<dbReference type="EMBL" id="JARBDR010000246">
    <property type="protein sequence ID" value="KAJ8317283.1"/>
    <property type="molecule type" value="Genomic_DNA"/>
</dbReference>
<proteinExistence type="predicted"/>
<dbReference type="Pfam" id="PF03463">
    <property type="entry name" value="eRF1_1"/>
    <property type="match status" value="1"/>
</dbReference>
<dbReference type="InterPro" id="IPR024049">
    <property type="entry name" value="eRF1_1_sf"/>
</dbReference>
<gene>
    <name evidence="5" type="ORF">KUTeg_005187</name>
</gene>
<comment type="caution">
    <text evidence="5">The sequence shown here is derived from an EMBL/GenBank/DDBJ whole genome shotgun (WGS) entry which is preliminary data.</text>
</comment>
<comment type="subcellular location">
    <subcellularLocation>
        <location evidence="1">Cytoplasm</location>
    </subcellularLocation>
</comment>
<feature type="domain" description="eRF1/Pelota-like N-terminal" evidence="4">
    <location>
        <begin position="9"/>
        <end position="145"/>
    </location>
</feature>
<accession>A0ABQ9FIZ5</accession>
<protein>
    <recommendedName>
        <fullName evidence="2">Eukaryotic peptide chain release factor subunit 1</fullName>
    </recommendedName>
</protein>
<sequence>MATNGVDGESSADRNVEIWKIKKLIKSLEAARGNGTSMISLIIPPKDQVSRVAKMLADEFGTASNIKSRVNRLSVLGAITSVQQRLKLYNKVPPNGLVVYCGTIVTDEGKEKKVNIDFEPFRPINTSLYLCDNKFHTEEKKLIGEQDIDLSCIGRYFDEISQDTGKYCFGVDDTLKALEMGAVDTLIVWENLDITRYVLKNHQTDDERILYLRPEQEKDKTYFVDKDSGVELELVDQMPLLEWFANNYKNFGATLEIITDRSQEGAQFVRGFGGIGGILRYQVDFQVLDPNLDDFDDDDFDLDDY</sequence>
<evidence type="ECO:0000313" key="6">
    <source>
        <dbReference type="Proteomes" id="UP001217089"/>
    </source>
</evidence>
<evidence type="ECO:0000256" key="1">
    <source>
        <dbReference type="ARBA" id="ARBA00004496"/>
    </source>
</evidence>
<dbReference type="InterPro" id="IPR005142">
    <property type="entry name" value="eRF1_3"/>
</dbReference>
<dbReference type="Proteomes" id="UP001217089">
    <property type="component" value="Unassembled WGS sequence"/>
</dbReference>
<keyword evidence="3" id="KW-0963">Cytoplasm</keyword>